<feature type="region of interest" description="Disordered" evidence="1">
    <location>
        <begin position="1"/>
        <end position="36"/>
    </location>
</feature>
<evidence type="ECO:0000313" key="3">
    <source>
        <dbReference type="Proteomes" id="UP001396334"/>
    </source>
</evidence>
<accession>A0ABR2QZZ8</accession>
<organism evidence="2 3">
    <name type="scientific">Hibiscus sabdariffa</name>
    <name type="common">roselle</name>
    <dbReference type="NCBI Taxonomy" id="183260"/>
    <lineage>
        <taxon>Eukaryota</taxon>
        <taxon>Viridiplantae</taxon>
        <taxon>Streptophyta</taxon>
        <taxon>Embryophyta</taxon>
        <taxon>Tracheophyta</taxon>
        <taxon>Spermatophyta</taxon>
        <taxon>Magnoliopsida</taxon>
        <taxon>eudicotyledons</taxon>
        <taxon>Gunneridae</taxon>
        <taxon>Pentapetalae</taxon>
        <taxon>rosids</taxon>
        <taxon>malvids</taxon>
        <taxon>Malvales</taxon>
        <taxon>Malvaceae</taxon>
        <taxon>Malvoideae</taxon>
        <taxon>Hibiscus</taxon>
    </lineage>
</organism>
<keyword evidence="3" id="KW-1185">Reference proteome</keyword>
<reference evidence="2 3" key="1">
    <citation type="journal article" date="2024" name="G3 (Bethesda)">
        <title>Genome assembly of Hibiscus sabdariffa L. provides insights into metabolisms of medicinal natural products.</title>
        <authorList>
            <person name="Kim T."/>
        </authorList>
    </citation>
    <scope>NUCLEOTIDE SEQUENCE [LARGE SCALE GENOMIC DNA]</scope>
    <source>
        <strain evidence="2">TK-2024</strain>
        <tissue evidence="2">Old leaves</tissue>
    </source>
</reference>
<protein>
    <submittedName>
        <fullName evidence="2">Uncharacterized protein</fullName>
    </submittedName>
</protein>
<evidence type="ECO:0000256" key="1">
    <source>
        <dbReference type="SAM" id="MobiDB-lite"/>
    </source>
</evidence>
<evidence type="ECO:0000313" key="2">
    <source>
        <dbReference type="EMBL" id="KAK9006265.1"/>
    </source>
</evidence>
<name>A0ABR2QZZ8_9ROSI</name>
<dbReference type="EMBL" id="JBBPBN010000029">
    <property type="protein sequence ID" value="KAK9006265.1"/>
    <property type="molecule type" value="Genomic_DNA"/>
</dbReference>
<feature type="compositionally biased region" description="Low complexity" evidence="1">
    <location>
        <begin position="16"/>
        <end position="29"/>
    </location>
</feature>
<proteinExistence type="predicted"/>
<gene>
    <name evidence="2" type="ORF">V6N11_035310</name>
</gene>
<sequence>MLRSSRGYTVSDELVVDSQPQSSDQQDLPRTPSTSSLSFSHFAVSFFGSSPGPRFKCMKSDNRSGNLIRKLVLKGFCSTKEVQGFMPKSGIVFLVLCTSNTKLQSNLFEWIGYLKFC</sequence>
<dbReference type="Proteomes" id="UP001396334">
    <property type="component" value="Unassembled WGS sequence"/>
</dbReference>
<comment type="caution">
    <text evidence="2">The sequence shown here is derived from an EMBL/GenBank/DDBJ whole genome shotgun (WGS) entry which is preliminary data.</text>
</comment>